<gene>
    <name evidence="1" type="ORF">E2C01_081112</name>
</gene>
<proteinExistence type="predicted"/>
<dbReference type="EMBL" id="VSRR010071034">
    <property type="protein sequence ID" value="MPC86289.1"/>
    <property type="molecule type" value="Genomic_DNA"/>
</dbReference>
<evidence type="ECO:0000313" key="1">
    <source>
        <dbReference type="EMBL" id="MPC86289.1"/>
    </source>
</evidence>
<dbReference type="Proteomes" id="UP000324222">
    <property type="component" value="Unassembled WGS sequence"/>
</dbReference>
<evidence type="ECO:0000313" key="2">
    <source>
        <dbReference type="Proteomes" id="UP000324222"/>
    </source>
</evidence>
<accession>A0A5B7IVR9</accession>
<protein>
    <submittedName>
        <fullName evidence="1">Uncharacterized protein</fullName>
    </submittedName>
</protein>
<sequence length="78" mass="9169">MLEGHPVMAVQLYCTKNVHSSSTLTWYSVHWLKAESCHCCHLTHPPILSHPHLFQRRLRLNLESGTPEYFPWQQSDQE</sequence>
<organism evidence="1 2">
    <name type="scientific">Portunus trituberculatus</name>
    <name type="common">Swimming crab</name>
    <name type="synonym">Neptunus trituberculatus</name>
    <dbReference type="NCBI Taxonomy" id="210409"/>
    <lineage>
        <taxon>Eukaryota</taxon>
        <taxon>Metazoa</taxon>
        <taxon>Ecdysozoa</taxon>
        <taxon>Arthropoda</taxon>
        <taxon>Crustacea</taxon>
        <taxon>Multicrustacea</taxon>
        <taxon>Malacostraca</taxon>
        <taxon>Eumalacostraca</taxon>
        <taxon>Eucarida</taxon>
        <taxon>Decapoda</taxon>
        <taxon>Pleocyemata</taxon>
        <taxon>Brachyura</taxon>
        <taxon>Eubrachyura</taxon>
        <taxon>Portunoidea</taxon>
        <taxon>Portunidae</taxon>
        <taxon>Portuninae</taxon>
        <taxon>Portunus</taxon>
    </lineage>
</organism>
<dbReference type="AlphaFoldDB" id="A0A5B7IVR9"/>
<reference evidence="1 2" key="1">
    <citation type="submission" date="2019-05" db="EMBL/GenBank/DDBJ databases">
        <title>Another draft genome of Portunus trituberculatus and its Hox gene families provides insights of decapod evolution.</title>
        <authorList>
            <person name="Jeong J.-H."/>
            <person name="Song I."/>
            <person name="Kim S."/>
            <person name="Choi T."/>
            <person name="Kim D."/>
            <person name="Ryu S."/>
            <person name="Kim W."/>
        </authorList>
    </citation>
    <scope>NUCLEOTIDE SEQUENCE [LARGE SCALE GENOMIC DNA]</scope>
    <source>
        <tissue evidence="1">Muscle</tissue>
    </source>
</reference>
<keyword evidence="2" id="KW-1185">Reference proteome</keyword>
<name>A0A5B7IVR9_PORTR</name>
<comment type="caution">
    <text evidence="1">The sequence shown here is derived from an EMBL/GenBank/DDBJ whole genome shotgun (WGS) entry which is preliminary data.</text>
</comment>